<evidence type="ECO:0000256" key="1">
    <source>
        <dbReference type="SAM" id="MobiDB-lite"/>
    </source>
</evidence>
<reference evidence="2" key="2">
    <citation type="submission" date="2021-12" db="EMBL/GenBank/DDBJ databases">
        <title>Resequencing data analysis of finger millet.</title>
        <authorList>
            <person name="Hatakeyama M."/>
            <person name="Aluri S."/>
            <person name="Balachadran M.T."/>
            <person name="Sivarajan S.R."/>
            <person name="Poveda L."/>
            <person name="Shimizu-Inatsugi R."/>
            <person name="Schlapbach R."/>
            <person name="Sreeman S.M."/>
            <person name="Shimizu K.K."/>
        </authorList>
    </citation>
    <scope>NUCLEOTIDE SEQUENCE</scope>
</reference>
<gene>
    <name evidence="2" type="primary">ga21883</name>
    <name evidence="2" type="ORF">PR202_ga21883</name>
</gene>
<dbReference type="EMBL" id="BQKI01000011">
    <property type="protein sequence ID" value="GJN04340.1"/>
    <property type="molecule type" value="Genomic_DNA"/>
</dbReference>
<protein>
    <submittedName>
        <fullName evidence="2">Uncharacterized protein</fullName>
    </submittedName>
</protein>
<proteinExistence type="predicted"/>
<dbReference type="InterPro" id="IPR053253">
    <property type="entry name" value="Sex_diff_modulator"/>
</dbReference>
<keyword evidence="3" id="KW-1185">Reference proteome</keyword>
<dbReference type="PANTHER" id="PTHR33087">
    <property type="entry name" value="OS07G0539200 PROTEIN"/>
    <property type="match status" value="1"/>
</dbReference>
<accession>A0AAV5D1K9</accession>
<sequence>MAAQVLEEIAAKFDMETMNMTLITTAPEDFLLVLPDARVTDRVFNHGDSSSRLGMDHAQQLLRSTCLVSSLHPDTEAMRDLSSFCLRAWCLQRDRVPAAIDMFIPEPDTAAVEPSKRDLTYFVKIFVSLAAPPAIDVLPPPPPRGDVGQGCGHRRRRSPSRWSHDQSPARRLGVRCIHAWDRV</sequence>
<dbReference type="Proteomes" id="UP001054889">
    <property type="component" value="Unassembled WGS sequence"/>
</dbReference>
<feature type="region of interest" description="Disordered" evidence="1">
    <location>
        <begin position="137"/>
        <end position="167"/>
    </location>
</feature>
<evidence type="ECO:0000313" key="2">
    <source>
        <dbReference type="EMBL" id="GJN04340.1"/>
    </source>
</evidence>
<reference evidence="2" key="1">
    <citation type="journal article" date="2018" name="DNA Res.">
        <title>Multiple hybrid de novo genome assembly of finger millet, an orphan allotetraploid crop.</title>
        <authorList>
            <person name="Hatakeyama M."/>
            <person name="Aluri S."/>
            <person name="Balachadran M.T."/>
            <person name="Sivarajan S.R."/>
            <person name="Patrignani A."/>
            <person name="Gruter S."/>
            <person name="Poveda L."/>
            <person name="Shimizu-Inatsugi R."/>
            <person name="Baeten J."/>
            <person name="Francoijs K.J."/>
            <person name="Nataraja K.N."/>
            <person name="Reddy Y.A.N."/>
            <person name="Phadnis S."/>
            <person name="Ravikumar R.L."/>
            <person name="Schlapbach R."/>
            <person name="Sreeman S.M."/>
            <person name="Shimizu K.K."/>
        </authorList>
    </citation>
    <scope>NUCLEOTIDE SEQUENCE</scope>
</reference>
<evidence type="ECO:0000313" key="3">
    <source>
        <dbReference type="Proteomes" id="UP001054889"/>
    </source>
</evidence>
<organism evidence="2 3">
    <name type="scientific">Eleusine coracana subsp. coracana</name>
    <dbReference type="NCBI Taxonomy" id="191504"/>
    <lineage>
        <taxon>Eukaryota</taxon>
        <taxon>Viridiplantae</taxon>
        <taxon>Streptophyta</taxon>
        <taxon>Embryophyta</taxon>
        <taxon>Tracheophyta</taxon>
        <taxon>Spermatophyta</taxon>
        <taxon>Magnoliopsida</taxon>
        <taxon>Liliopsida</taxon>
        <taxon>Poales</taxon>
        <taxon>Poaceae</taxon>
        <taxon>PACMAD clade</taxon>
        <taxon>Chloridoideae</taxon>
        <taxon>Cynodonteae</taxon>
        <taxon>Eleusininae</taxon>
        <taxon>Eleusine</taxon>
    </lineage>
</organism>
<name>A0AAV5D1K9_ELECO</name>
<comment type="caution">
    <text evidence="2">The sequence shown here is derived from an EMBL/GenBank/DDBJ whole genome shotgun (WGS) entry which is preliminary data.</text>
</comment>
<dbReference type="AlphaFoldDB" id="A0AAV5D1K9"/>
<dbReference type="PANTHER" id="PTHR33087:SF51">
    <property type="entry name" value="CCHC-TYPE DOMAIN-CONTAINING PROTEIN"/>
    <property type="match status" value="1"/>
</dbReference>